<dbReference type="InterPro" id="IPR037138">
    <property type="entry name" value="His_deacetylse_dom_sf"/>
</dbReference>
<evidence type="ECO:0000313" key="3">
    <source>
        <dbReference type="EMBL" id="KPA78425.1"/>
    </source>
</evidence>
<dbReference type="GO" id="GO:0000118">
    <property type="term" value="C:histone deacetylase complex"/>
    <property type="evidence" value="ECO:0007669"/>
    <property type="project" value="TreeGrafter"/>
</dbReference>
<organism evidence="3 4">
    <name type="scientific">Leptomonas pyrrhocoris</name>
    <name type="common">Firebug parasite</name>
    <dbReference type="NCBI Taxonomy" id="157538"/>
    <lineage>
        <taxon>Eukaryota</taxon>
        <taxon>Discoba</taxon>
        <taxon>Euglenozoa</taxon>
        <taxon>Kinetoplastea</taxon>
        <taxon>Metakinetoplastina</taxon>
        <taxon>Trypanosomatida</taxon>
        <taxon>Trypanosomatidae</taxon>
        <taxon>Leishmaniinae</taxon>
        <taxon>Leptomonas</taxon>
    </lineage>
</organism>
<reference evidence="3 4" key="1">
    <citation type="submission" date="2015-07" db="EMBL/GenBank/DDBJ databases">
        <title>High-quality genome of monoxenous trypanosomatid Leptomonas pyrrhocoris.</title>
        <authorList>
            <person name="Flegontov P."/>
            <person name="Butenko A."/>
            <person name="Firsov S."/>
            <person name="Vlcek C."/>
            <person name="Logacheva M.D."/>
            <person name="Field M."/>
            <person name="Filatov D."/>
            <person name="Flegontova O."/>
            <person name="Gerasimov E."/>
            <person name="Jackson A.P."/>
            <person name="Kelly S."/>
            <person name="Opperdoes F."/>
            <person name="O'Reilly A."/>
            <person name="Votypka J."/>
            <person name="Yurchenko V."/>
            <person name="Lukes J."/>
        </authorList>
    </citation>
    <scope>NUCLEOTIDE SEQUENCE [LARGE SCALE GENOMIC DNA]</scope>
    <source>
        <strain evidence="3">H10</strain>
    </source>
</reference>
<evidence type="ECO:0000256" key="1">
    <source>
        <dbReference type="SAM" id="MobiDB-lite"/>
    </source>
</evidence>
<dbReference type="AlphaFoldDB" id="A0A0M9FY14"/>
<dbReference type="Proteomes" id="UP000037923">
    <property type="component" value="Unassembled WGS sequence"/>
</dbReference>
<feature type="region of interest" description="Disordered" evidence="1">
    <location>
        <begin position="444"/>
        <end position="513"/>
    </location>
</feature>
<dbReference type="Pfam" id="PF00850">
    <property type="entry name" value="Hist_deacetyl"/>
    <property type="match status" value="3"/>
</dbReference>
<sequence length="662" mass="70637">MPKRQRDEETKDVHVESSLESGRKFEAYIRGWVRETTEPQVVRPSSLPPLMPLPALICSPTDALRSTIAAALVAPTPVIVDSVSASVSHITTAAAAAASHAGPTSGTAVVYDDCMLEHTSPDPSDYERPARLSTTLDHLAAVGLLACCRRIPARTAKTKELRRVHSRELVDTIDQLDFFMGIRDEKSGVIGQDLFASEHTSRAARMAAGCVIEAAKAVVSGVSTNAFALIRPPGHHAGPGNASGFCLYNNVAVAARAAQEEMIARRRGRDSGASGGIAKAADCPRILILDWDVHHCDGTESVFYDDPSVLVISIHQYGSGRGHVLRKMPSTELTPKPPLAADSTTSTSKEDIDVNELAVLLASSEQDEDVPQKDTGATEAQQVTAVPQTVAEAMRPPPPPPFEAAESRRPRKQVDYNKLAAELQDDGADDIAALFGVDVKAAASSSSSTSSSSSASVGDAASSTAANDGQRKKAHYAGDTVGLSFDETPPLGAPREAEEPFYPGTGHITRVGGETVEKATGRNINIPWPTHEMGDLEYVQVMHDLVLPAAREFEPELVFISSGFDSAHGDLLGSMSLSPSGFYIMTRLMATNFPKLVVALEGGYNVKNVALGSEAVMRALLESSGNPVDQLPRTRMLWFQAAALVAEVKKMHAPYWKCFSDP</sequence>
<dbReference type="PANTHER" id="PTHR10625">
    <property type="entry name" value="HISTONE DEACETYLASE HDAC1-RELATED"/>
    <property type="match status" value="1"/>
</dbReference>
<dbReference type="EMBL" id="LGTL01000014">
    <property type="protein sequence ID" value="KPA78425.1"/>
    <property type="molecule type" value="Genomic_DNA"/>
</dbReference>
<dbReference type="OMA" id="NIPWPTH"/>
<dbReference type="GeneID" id="26906817"/>
<dbReference type="CDD" id="cd09992">
    <property type="entry name" value="HDAC_classII"/>
    <property type="match status" value="1"/>
</dbReference>
<dbReference type="OrthoDB" id="424012at2759"/>
<evidence type="ECO:0000259" key="2">
    <source>
        <dbReference type="Pfam" id="PF00850"/>
    </source>
</evidence>
<feature type="region of interest" description="Disordered" evidence="1">
    <location>
        <begin position="328"/>
        <end position="352"/>
    </location>
</feature>
<dbReference type="VEuPathDB" id="TriTrypDB:LpyrH10_14_2430"/>
<accession>A0A0M9FY14</accession>
<dbReference type="PANTHER" id="PTHR10625:SF4">
    <property type="entry name" value="DEACETYLASE, PUTATIVE-RELATED"/>
    <property type="match status" value="1"/>
</dbReference>
<feature type="domain" description="Histone deacetylase" evidence="2">
    <location>
        <begin position="498"/>
        <end position="620"/>
    </location>
</feature>
<name>A0A0M9FY14_LEPPY</name>
<protein>
    <submittedName>
        <fullName evidence="3">Putative histone deacetylase</fullName>
    </submittedName>
</protein>
<feature type="domain" description="Histone deacetylase" evidence="2">
    <location>
        <begin position="127"/>
        <end position="261"/>
    </location>
</feature>
<dbReference type="GO" id="GO:0040029">
    <property type="term" value="P:epigenetic regulation of gene expression"/>
    <property type="evidence" value="ECO:0007669"/>
    <property type="project" value="TreeGrafter"/>
</dbReference>
<dbReference type="InterPro" id="IPR023696">
    <property type="entry name" value="Ureohydrolase_dom_sf"/>
</dbReference>
<feature type="compositionally biased region" description="Low complexity" evidence="1">
    <location>
        <begin position="444"/>
        <end position="466"/>
    </location>
</feature>
<feature type="region of interest" description="Disordered" evidence="1">
    <location>
        <begin position="364"/>
        <end position="383"/>
    </location>
</feature>
<feature type="region of interest" description="Disordered" evidence="1">
    <location>
        <begin position="389"/>
        <end position="411"/>
    </location>
</feature>
<dbReference type="RefSeq" id="XP_015656864.1">
    <property type="nucleotide sequence ID" value="XM_015804886.1"/>
</dbReference>
<gene>
    <name evidence="3" type="ORF">ABB37_06528</name>
</gene>
<dbReference type="SUPFAM" id="SSF52768">
    <property type="entry name" value="Arginase/deacetylase"/>
    <property type="match status" value="2"/>
</dbReference>
<dbReference type="GO" id="GO:0004407">
    <property type="term" value="F:histone deacetylase activity"/>
    <property type="evidence" value="ECO:0007669"/>
    <property type="project" value="TreeGrafter"/>
</dbReference>
<keyword evidence="4" id="KW-1185">Reference proteome</keyword>
<comment type="caution">
    <text evidence="3">The sequence shown here is derived from an EMBL/GenBank/DDBJ whole genome shotgun (WGS) entry which is preliminary data.</text>
</comment>
<evidence type="ECO:0000313" key="4">
    <source>
        <dbReference type="Proteomes" id="UP000037923"/>
    </source>
</evidence>
<proteinExistence type="predicted"/>
<feature type="domain" description="Histone deacetylase" evidence="2">
    <location>
        <begin position="279"/>
        <end position="319"/>
    </location>
</feature>
<dbReference type="Gene3D" id="3.40.800.20">
    <property type="entry name" value="Histone deacetylase domain"/>
    <property type="match status" value="2"/>
</dbReference>
<dbReference type="InterPro" id="IPR023801">
    <property type="entry name" value="His_deacetylse_dom"/>
</dbReference>